<accession>A0A841BNT8</accession>
<gene>
    <name evidence="2" type="ORF">F4553_001849</name>
</gene>
<evidence type="ECO:0000256" key="1">
    <source>
        <dbReference type="SAM" id="Phobius"/>
    </source>
</evidence>
<keyword evidence="1" id="KW-0472">Membrane</keyword>
<evidence type="ECO:0000313" key="3">
    <source>
        <dbReference type="Proteomes" id="UP000587527"/>
    </source>
</evidence>
<comment type="caution">
    <text evidence="2">The sequence shown here is derived from an EMBL/GenBank/DDBJ whole genome shotgun (WGS) entry which is preliminary data.</text>
</comment>
<keyword evidence="1" id="KW-1133">Transmembrane helix</keyword>
<evidence type="ECO:0000313" key="2">
    <source>
        <dbReference type="EMBL" id="MBB5868470.1"/>
    </source>
</evidence>
<proteinExistence type="predicted"/>
<organism evidence="2 3">
    <name type="scientific">Allocatelliglobosispora scoriae</name>
    <dbReference type="NCBI Taxonomy" id="643052"/>
    <lineage>
        <taxon>Bacteria</taxon>
        <taxon>Bacillati</taxon>
        <taxon>Actinomycetota</taxon>
        <taxon>Actinomycetes</taxon>
        <taxon>Micromonosporales</taxon>
        <taxon>Micromonosporaceae</taxon>
        <taxon>Allocatelliglobosispora</taxon>
    </lineage>
</organism>
<dbReference type="RefSeq" id="WP_184834432.1">
    <property type="nucleotide sequence ID" value="NZ_JACHMN010000002.1"/>
</dbReference>
<dbReference type="EMBL" id="JACHMN010000002">
    <property type="protein sequence ID" value="MBB5868470.1"/>
    <property type="molecule type" value="Genomic_DNA"/>
</dbReference>
<protein>
    <submittedName>
        <fullName evidence="2">Uncharacterized protein</fullName>
    </submittedName>
</protein>
<reference evidence="2 3" key="1">
    <citation type="submission" date="2020-08" db="EMBL/GenBank/DDBJ databases">
        <title>Sequencing the genomes of 1000 actinobacteria strains.</title>
        <authorList>
            <person name="Klenk H.-P."/>
        </authorList>
    </citation>
    <scope>NUCLEOTIDE SEQUENCE [LARGE SCALE GENOMIC DNA]</scope>
    <source>
        <strain evidence="2 3">DSM 45362</strain>
    </source>
</reference>
<name>A0A841BNT8_9ACTN</name>
<dbReference type="Proteomes" id="UP000587527">
    <property type="component" value="Unassembled WGS sequence"/>
</dbReference>
<dbReference type="AlphaFoldDB" id="A0A841BNT8"/>
<feature type="transmembrane region" description="Helical" evidence="1">
    <location>
        <begin position="7"/>
        <end position="29"/>
    </location>
</feature>
<keyword evidence="1" id="KW-0812">Transmembrane</keyword>
<feature type="transmembrane region" description="Helical" evidence="1">
    <location>
        <begin position="41"/>
        <end position="63"/>
    </location>
</feature>
<sequence>MNELVNAVTGVVCNLVIIIAVLGVGPFLLKVFLPSIGEPLWRAYLQAVVWALKAPFRLVAYLVRLARKG</sequence>
<keyword evidence="3" id="KW-1185">Reference proteome</keyword>